<dbReference type="Gene3D" id="3.40.50.720">
    <property type="entry name" value="NAD(P)-binding Rossmann-like Domain"/>
    <property type="match status" value="2"/>
</dbReference>
<dbReference type="SUPFAM" id="SSF51735">
    <property type="entry name" value="NAD(P)-binding Rossmann-fold domains"/>
    <property type="match status" value="1"/>
</dbReference>
<keyword evidence="8" id="KW-1185">Reference proteome</keyword>
<dbReference type="CDD" id="cd05301">
    <property type="entry name" value="GDH"/>
    <property type="match status" value="1"/>
</dbReference>
<dbReference type="FunFam" id="3.40.50.720:FF:000203">
    <property type="entry name" value="D-3-phosphoglycerate dehydrogenase (SerA)"/>
    <property type="match status" value="1"/>
</dbReference>
<dbReference type="EMBL" id="FAOO01000012">
    <property type="protein sequence ID" value="CUU07054.1"/>
    <property type="molecule type" value="Genomic_DNA"/>
</dbReference>
<organism evidence="7 8">
    <name type="scientific">Candidatus Thermokryptus mobilis</name>
    <dbReference type="NCBI Taxonomy" id="1643428"/>
    <lineage>
        <taxon>Bacteria</taxon>
        <taxon>Pseudomonadati</taxon>
        <taxon>Candidatus Kryptoniota</taxon>
        <taxon>Candidatus Thermokryptus</taxon>
    </lineage>
</organism>
<evidence type="ECO:0000259" key="6">
    <source>
        <dbReference type="Pfam" id="PF02826"/>
    </source>
</evidence>
<comment type="similarity">
    <text evidence="1 4">Belongs to the D-isomer specific 2-hydroxyacid dehydrogenase family.</text>
</comment>
<reference evidence="8" key="1">
    <citation type="submission" date="2015-11" db="EMBL/GenBank/DDBJ databases">
        <authorList>
            <person name="Varghese N."/>
        </authorList>
    </citation>
    <scope>NUCLEOTIDE SEQUENCE [LARGE SCALE GENOMIC DNA]</scope>
</reference>
<dbReference type="InterPro" id="IPR036291">
    <property type="entry name" value="NAD(P)-bd_dom_sf"/>
</dbReference>
<protein>
    <submittedName>
        <fullName evidence="7">Glyoxylate reductase</fullName>
    </submittedName>
</protein>
<dbReference type="RefSeq" id="WP_140945414.1">
    <property type="nucleotide sequence ID" value="NZ_FAOO01000012.1"/>
</dbReference>
<dbReference type="InterPro" id="IPR029752">
    <property type="entry name" value="D-isomer_DH_CS1"/>
</dbReference>
<evidence type="ECO:0000256" key="1">
    <source>
        <dbReference type="ARBA" id="ARBA00005854"/>
    </source>
</evidence>
<evidence type="ECO:0000313" key="8">
    <source>
        <dbReference type="Proteomes" id="UP000320623"/>
    </source>
</evidence>
<dbReference type="GO" id="GO:0005829">
    <property type="term" value="C:cytosol"/>
    <property type="evidence" value="ECO:0007669"/>
    <property type="project" value="TreeGrafter"/>
</dbReference>
<keyword evidence="3" id="KW-0520">NAD</keyword>
<dbReference type="Pfam" id="PF02826">
    <property type="entry name" value="2-Hacid_dh_C"/>
    <property type="match status" value="1"/>
</dbReference>
<evidence type="ECO:0000256" key="2">
    <source>
        <dbReference type="ARBA" id="ARBA00023002"/>
    </source>
</evidence>
<feature type="domain" description="D-isomer specific 2-hydroxyacid dehydrogenase catalytic" evidence="5">
    <location>
        <begin position="7"/>
        <end position="321"/>
    </location>
</feature>
<evidence type="ECO:0000259" key="5">
    <source>
        <dbReference type="Pfam" id="PF00389"/>
    </source>
</evidence>
<sequence length="327" mass="35923">MKKDFTILVTREIPKQGLDILKKNFKNVIVNTRDRNLTHNELVKMVRGVDAVLCLLSDRIDAEVISNMDRCKVISNYAVGFNNIDVDEATKRGIIVTNTPGVLTDATADLTWALILAVTRRIVEADKFVRRGRFKGWAPMLLLGTELAGKTLGIIGAGRIGTAVGLRAKGFKMKVLYFNTHKNEILEEEVGAKKVGLETLLKNSDIVTIHVPLTPKTRHLIGEREINLMKKGAYLINTSRGEVVYEKALIKALKKGKLAGAGLDVFEFEPSVPKELIELENVVLTPHIGSATVEARTKMSIVAAENIVKALSGKIPANIVNPEVLSK</sequence>
<dbReference type="InterPro" id="IPR006139">
    <property type="entry name" value="D-isomer_2_OHA_DH_cat_dom"/>
</dbReference>
<name>A0A0S4N789_9BACT</name>
<evidence type="ECO:0000256" key="4">
    <source>
        <dbReference type="RuleBase" id="RU003719"/>
    </source>
</evidence>
<dbReference type="PROSITE" id="PS00065">
    <property type="entry name" value="D_2_HYDROXYACID_DH_1"/>
    <property type="match status" value="1"/>
</dbReference>
<dbReference type="Proteomes" id="UP000320623">
    <property type="component" value="Unassembled WGS sequence"/>
</dbReference>
<dbReference type="GO" id="GO:0030267">
    <property type="term" value="F:glyoxylate reductase (NADPH) activity"/>
    <property type="evidence" value="ECO:0007669"/>
    <property type="project" value="TreeGrafter"/>
</dbReference>
<dbReference type="SUPFAM" id="SSF52283">
    <property type="entry name" value="Formate/glycerate dehydrogenase catalytic domain-like"/>
    <property type="match status" value="1"/>
</dbReference>
<gene>
    <name evidence="7" type="ORF">JGI1_01678</name>
</gene>
<dbReference type="Pfam" id="PF00389">
    <property type="entry name" value="2-Hacid_dh"/>
    <property type="match status" value="1"/>
</dbReference>
<evidence type="ECO:0000313" key="7">
    <source>
        <dbReference type="EMBL" id="CUU07054.1"/>
    </source>
</evidence>
<proteinExistence type="inferred from homology"/>
<dbReference type="OrthoDB" id="9805416at2"/>
<dbReference type="GO" id="GO:0016618">
    <property type="term" value="F:hydroxypyruvate reductase [NAD(P)H] activity"/>
    <property type="evidence" value="ECO:0007669"/>
    <property type="project" value="TreeGrafter"/>
</dbReference>
<accession>A0A0S4N789</accession>
<dbReference type="InterPro" id="IPR029753">
    <property type="entry name" value="D-isomer_DH_CS"/>
</dbReference>
<keyword evidence="2 4" id="KW-0560">Oxidoreductase</keyword>
<dbReference type="PANTHER" id="PTHR10996">
    <property type="entry name" value="2-HYDROXYACID DEHYDROGENASE-RELATED"/>
    <property type="match status" value="1"/>
</dbReference>
<dbReference type="PANTHER" id="PTHR10996:SF178">
    <property type="entry name" value="2-HYDROXYACID DEHYDROGENASE YGL185C-RELATED"/>
    <property type="match status" value="1"/>
</dbReference>
<dbReference type="AlphaFoldDB" id="A0A0S4N789"/>
<dbReference type="PROSITE" id="PS00670">
    <property type="entry name" value="D_2_HYDROXYACID_DH_2"/>
    <property type="match status" value="1"/>
</dbReference>
<feature type="domain" description="D-isomer specific 2-hydroxyacid dehydrogenase NAD-binding" evidence="6">
    <location>
        <begin position="113"/>
        <end position="289"/>
    </location>
</feature>
<evidence type="ECO:0000256" key="3">
    <source>
        <dbReference type="ARBA" id="ARBA00023027"/>
    </source>
</evidence>
<dbReference type="InterPro" id="IPR006140">
    <property type="entry name" value="D-isomer_DH_NAD-bd"/>
</dbReference>
<dbReference type="InterPro" id="IPR050223">
    <property type="entry name" value="D-isomer_2-hydroxyacid_DH"/>
</dbReference>
<dbReference type="GO" id="GO:0051287">
    <property type="term" value="F:NAD binding"/>
    <property type="evidence" value="ECO:0007669"/>
    <property type="project" value="InterPro"/>
</dbReference>
<dbReference type="STRING" id="1643428.GCA_001442855_01642"/>